<feature type="compositionally biased region" description="Low complexity" evidence="2">
    <location>
        <begin position="262"/>
        <end position="279"/>
    </location>
</feature>
<feature type="compositionally biased region" description="Basic and acidic residues" evidence="2">
    <location>
        <begin position="149"/>
        <end position="158"/>
    </location>
</feature>
<dbReference type="EMBL" id="JAPMOS010000024">
    <property type="protein sequence ID" value="KAJ4458936.1"/>
    <property type="molecule type" value="Genomic_DNA"/>
</dbReference>
<protein>
    <recommendedName>
        <fullName evidence="5">Telomere length regulation protein conserved domain-containing protein</fullName>
    </recommendedName>
</protein>
<dbReference type="Proteomes" id="UP001141327">
    <property type="component" value="Unassembled WGS sequence"/>
</dbReference>
<feature type="region of interest" description="Disordered" evidence="2">
    <location>
        <begin position="363"/>
        <end position="386"/>
    </location>
</feature>
<feature type="region of interest" description="Disordered" evidence="2">
    <location>
        <begin position="734"/>
        <end position="755"/>
    </location>
</feature>
<feature type="compositionally biased region" description="Low complexity" evidence="2">
    <location>
        <begin position="236"/>
        <end position="252"/>
    </location>
</feature>
<organism evidence="3 4">
    <name type="scientific">Paratrimastix pyriformis</name>
    <dbReference type="NCBI Taxonomy" id="342808"/>
    <lineage>
        <taxon>Eukaryota</taxon>
        <taxon>Metamonada</taxon>
        <taxon>Preaxostyla</taxon>
        <taxon>Paratrimastigidae</taxon>
        <taxon>Paratrimastix</taxon>
    </lineage>
</organism>
<feature type="region of interest" description="Disordered" evidence="2">
    <location>
        <begin position="105"/>
        <end position="303"/>
    </location>
</feature>
<keyword evidence="1" id="KW-0945">Host-virus interaction</keyword>
<feature type="compositionally biased region" description="Pro residues" evidence="2">
    <location>
        <begin position="363"/>
        <end position="372"/>
    </location>
</feature>
<evidence type="ECO:0000313" key="3">
    <source>
        <dbReference type="EMBL" id="KAJ4458936.1"/>
    </source>
</evidence>
<comment type="caution">
    <text evidence="3">The sequence shown here is derived from an EMBL/GenBank/DDBJ whole genome shotgun (WGS) entry which is preliminary data.</text>
</comment>
<evidence type="ECO:0000256" key="2">
    <source>
        <dbReference type="SAM" id="MobiDB-lite"/>
    </source>
</evidence>
<name>A0ABQ8UI86_9EUKA</name>
<gene>
    <name evidence="3" type="ORF">PAPYR_5218</name>
</gene>
<evidence type="ECO:0008006" key="5">
    <source>
        <dbReference type="Google" id="ProtNLM"/>
    </source>
</evidence>
<evidence type="ECO:0000313" key="4">
    <source>
        <dbReference type="Proteomes" id="UP001141327"/>
    </source>
</evidence>
<evidence type="ECO:0000256" key="1">
    <source>
        <dbReference type="ARBA" id="ARBA00022581"/>
    </source>
</evidence>
<feature type="compositionally biased region" description="Gly residues" evidence="2">
    <location>
        <begin position="122"/>
        <end position="131"/>
    </location>
</feature>
<proteinExistence type="predicted"/>
<dbReference type="PANTHER" id="PTHR13037:SF24">
    <property type="entry name" value="POLYCOMB PROTEIN PCL-RELATED"/>
    <property type="match status" value="1"/>
</dbReference>
<feature type="compositionally biased region" description="Low complexity" evidence="2">
    <location>
        <begin position="1249"/>
        <end position="1265"/>
    </location>
</feature>
<reference evidence="3" key="1">
    <citation type="journal article" date="2022" name="bioRxiv">
        <title>Genomics of Preaxostyla Flagellates Illuminates Evolutionary Transitions and the Path Towards Mitochondrial Loss.</title>
        <authorList>
            <person name="Novak L.V.F."/>
            <person name="Treitli S.C."/>
            <person name="Pyrih J."/>
            <person name="Halakuc P."/>
            <person name="Pipaliya S.V."/>
            <person name="Vacek V."/>
            <person name="Brzon O."/>
            <person name="Soukal P."/>
            <person name="Eme L."/>
            <person name="Dacks J.B."/>
            <person name="Karnkowska A."/>
            <person name="Elias M."/>
            <person name="Hampl V."/>
        </authorList>
    </citation>
    <scope>NUCLEOTIDE SEQUENCE</scope>
    <source>
        <strain evidence="3">RCP-MX</strain>
    </source>
</reference>
<keyword evidence="4" id="KW-1185">Reference proteome</keyword>
<feature type="compositionally biased region" description="Low complexity" evidence="2">
    <location>
        <begin position="373"/>
        <end position="386"/>
    </location>
</feature>
<feature type="compositionally biased region" description="Polar residues" evidence="2">
    <location>
        <begin position="198"/>
        <end position="214"/>
    </location>
</feature>
<sequence length="1615" mass="168008">MLPADIVDPLCKCSWDQDGHCSVNSFHLGESQEHPQVEQLNTEKAAALVRSVLEAKGRLRELPECLEALQSVLQEEAVSRALEHLSDEELTSLSQDLLSTVLADQEQDGGAGDAADFEEEFGGGGGGSENGGGDDFEILFQADDDDDDRTPSKERGPDDGEGVEPRSQPPDADDTPGASDAEGAETSPGGDLLHVQGHSMTPTPRPYQSISTSAALARQLAPHRHQPRLGGRGHMARASSRAPGAAPSPRVRAASRNRSTSRGRSASASTSPPTSCLSSENEGGDLGGGGDEDPPPGRGDSLTRACIAMPTRDGSLSPRPISRVAQPLPPPADALSVYSFGHQPPFEQIVPASAQLVGGQFASPPPAAPPPSTTARIPPAAAPPRSAGAFFRPHARAESEAQRAAAEAREMQSRLRAMTTLDRFTAGDLLASEHWPAVIGAFSRALGDGEPQIALHILGRLPDLFRAAGPVQRNDVTAALVKHLRRPAQAAPASSRRLVEAFLEATLPPVAAAGPGAPRVALTTVLPPFLTAIFASCFPGGVLPASTAAITRAPLRSSTTTAVGVSRVVPRAGMTDLVLRLYRFWLLSSFVGQLAPSWIYCTSDQIHRVTRHVFGLLTRGVPAGGGGAGACMLCAAEHPWRWICRADPTARWLRTWLVPAIGHEEVLASMGAHGFHEALVRCGEEALANLQAARWDEAQSPATAKIHSEVVHLLPVLSTLTVLLCSTQGRALFGRPGPPPRAGRSSLRTSASPCCASPPIPQPPSPAAAAALPASSASSASLQRPLRLLADCLCEPLGLLCSLPLDGTRLTPTARHHAVLSLLLYGAAANALAQLAAQDTLVASAYPRLCECAHRVAGLTEAYRARYGFLTRCLESGVMRLLPGLINAPALEGVVRGMPGGGWAADLAVLIVRGVEAECCSTPAASDEPNDDLSYAACQAHLGAFIGQLRSLSQLPSPAYLDCFSLQTVFEGAVTALGDHPSWADLARALAESGERPAKGSEGGRAASPAVPSWPQSALLGVLCRLLPPDPSGPLPTHPAWLLALVNLAPSQAGRLAVRGVVGTEGAERQYVACLADLVRIAGAAARWEGCGTEADLPRLSLVTPALLATLLPDPPRANPTLPAPPPATATTLPAIFLGRLDGLYDLVASRLVPALTGLAGWADDALAGPCWAALREWWMAERGGEEEDADLEEEVTDGLDFAVCGHGGALANPRLRDPALPSRIVAAPPNAILGTAPTAADSGSPGIATTTRVATPPRGATTTPGEQLVIRRHLRAALHDLCARLLCIGATRGAAPAVSWQAWIGCALDAVWAHRAVLSTPVPATPAHIPPPPTGSPDIPATPPLTSALVVTALRPPPPPPQQPQQLLRYAVVGGAGLSSRMQDLEATFPADRPVIITPAFLRGRLLVCRLKSPEAPAPVQPHQIGRLADEADLDAVVRAVGCVGGGGGETGPEISVAPAGSEDGLGQDAGAEMMDRDVGGMLSYLVGRYLPPPAAGCLKRMGLPLAACQSLLQTWLRAPPLLLRPLIAQASQIGPAPGPRSAAAMAVSLWFRGLLAAHESGAIYQAARGGGAAGWEWMASGMPGGAEWAEGGAAQVTRWWSELLARRDGGDQR</sequence>
<accession>A0ABQ8UI86</accession>
<dbReference type="PANTHER" id="PTHR13037">
    <property type="entry name" value="FORMIN"/>
    <property type="match status" value="1"/>
</dbReference>
<feature type="region of interest" description="Disordered" evidence="2">
    <location>
        <begin position="1237"/>
        <end position="1265"/>
    </location>
</feature>
<feature type="compositionally biased region" description="Acidic residues" evidence="2">
    <location>
        <begin position="132"/>
        <end position="148"/>
    </location>
</feature>
<feature type="compositionally biased region" description="Low complexity" evidence="2">
    <location>
        <begin position="742"/>
        <end position="755"/>
    </location>
</feature>